<evidence type="ECO:0000256" key="3">
    <source>
        <dbReference type="ARBA" id="ARBA00022553"/>
    </source>
</evidence>
<dbReference type="CDD" id="cd00082">
    <property type="entry name" value="HisKA"/>
    <property type="match status" value="1"/>
</dbReference>
<organism evidence="11 12">
    <name type="scientific">Nostoc cf. commune SO-36</name>
    <dbReference type="NCBI Taxonomy" id="449208"/>
    <lineage>
        <taxon>Bacteria</taxon>
        <taxon>Bacillati</taxon>
        <taxon>Cyanobacteriota</taxon>
        <taxon>Cyanophyceae</taxon>
        <taxon>Nostocales</taxon>
        <taxon>Nostocaceae</taxon>
        <taxon>Nostoc</taxon>
    </lineage>
</organism>
<dbReference type="PROSITE" id="PS50110">
    <property type="entry name" value="RESPONSE_REGULATORY"/>
    <property type="match status" value="1"/>
</dbReference>
<name>A0ABM7Z510_NOSCO</name>
<dbReference type="Gene3D" id="3.30.565.10">
    <property type="entry name" value="Histidine kinase-like ATPase, C-terminal domain"/>
    <property type="match status" value="1"/>
</dbReference>
<dbReference type="SUPFAM" id="SSF47384">
    <property type="entry name" value="Homodimeric domain of signal transducing histidine kinase"/>
    <property type="match status" value="1"/>
</dbReference>
<dbReference type="Pfam" id="PF00512">
    <property type="entry name" value="HisKA"/>
    <property type="match status" value="1"/>
</dbReference>
<dbReference type="PANTHER" id="PTHR43047:SF63">
    <property type="entry name" value="HISTIDINE KINASE"/>
    <property type="match status" value="1"/>
</dbReference>
<dbReference type="SMART" id="SM00388">
    <property type="entry name" value="HisKA"/>
    <property type="match status" value="1"/>
</dbReference>
<proteinExistence type="predicted"/>
<evidence type="ECO:0000256" key="1">
    <source>
        <dbReference type="ARBA" id="ARBA00000085"/>
    </source>
</evidence>
<dbReference type="Gene3D" id="1.10.287.130">
    <property type="match status" value="1"/>
</dbReference>
<dbReference type="PANTHER" id="PTHR43047">
    <property type="entry name" value="TWO-COMPONENT HISTIDINE PROTEIN KINASE"/>
    <property type="match status" value="1"/>
</dbReference>
<sequence>MSHHSPITILLIDDCAKERVKLRHILQQDSLYTYCILEFDTARQALEWCIAIQQGSTAQSHADGQPMQSVGSLLEITDVYDELLYEMPCERLRKQAEQELIHNRDLREAIFNESADAIFLVDPETLLTLDCNRRTVELFEATDKAELININGQTLQRRPFTASETDSIVAEMESKGIWSRELEYVTLRGKIFWGNIAAKPITVAGRTMNLVRITDISDVYEELRLRKQAEAQLRQTNEQLANANVELARATRLKDEFLANMSHELRTPLNAILGMSEGLQESVFGSINEKQAKAIATIERSGRHLLELINDILDLSKIESGKLELQLSDVSVSSLCDGSFAFIKQMALKKNIHLNTHISENIDSIKADNRYLRQILINLLSNAVKFTPQGGSVTLEVRLEGATEAGEVPLHLCFYVTDTGIGIAPEEIGKLFQPFIQLDSSLNRQYSGTGLGLALVQKIVTLHGGTVSVSSEAGRGSCFTVRIPYRPSDNVPTTQVTTLLPSYRFPAENAQVLIIEDSVAAADQITRYFGEMGMQAIVYPQGEGAVEEVLRVQAALIVLDLQLPNLSGWDVLSQLKTNPKTKDIPVIIISVVDEHSKGLAQGAFEYLVKPITRTQLQLRDLQENKIPAILEEKKR</sequence>
<gene>
    <name evidence="11" type="ORF">ANSO36C_39440</name>
</gene>
<dbReference type="InterPro" id="IPR035965">
    <property type="entry name" value="PAS-like_dom_sf"/>
</dbReference>
<evidence type="ECO:0000259" key="10">
    <source>
        <dbReference type="PROSITE" id="PS50110"/>
    </source>
</evidence>
<feature type="modified residue" description="4-aspartylphosphate" evidence="7">
    <location>
        <position position="560"/>
    </location>
</feature>
<dbReference type="SUPFAM" id="SSF55785">
    <property type="entry name" value="PYP-like sensor domain (PAS domain)"/>
    <property type="match status" value="1"/>
</dbReference>
<evidence type="ECO:0000313" key="12">
    <source>
        <dbReference type="Proteomes" id="UP001055453"/>
    </source>
</evidence>
<dbReference type="Gene3D" id="3.30.450.20">
    <property type="entry name" value="PAS domain"/>
    <property type="match status" value="1"/>
</dbReference>
<keyword evidence="8" id="KW-0175">Coiled coil</keyword>
<dbReference type="SUPFAM" id="SSF55874">
    <property type="entry name" value="ATPase domain of HSP90 chaperone/DNA topoisomerase II/histidine kinase"/>
    <property type="match status" value="1"/>
</dbReference>
<dbReference type="InterPro" id="IPR003594">
    <property type="entry name" value="HATPase_dom"/>
</dbReference>
<keyword evidence="4" id="KW-0808">Transferase</keyword>
<dbReference type="CDD" id="cd16922">
    <property type="entry name" value="HATPase_EvgS-ArcB-TorS-like"/>
    <property type="match status" value="1"/>
</dbReference>
<keyword evidence="6" id="KW-0902">Two-component regulatory system</keyword>
<feature type="coiled-coil region" evidence="8">
    <location>
        <begin position="226"/>
        <end position="260"/>
    </location>
</feature>
<dbReference type="InterPro" id="IPR011006">
    <property type="entry name" value="CheY-like_superfamily"/>
</dbReference>
<dbReference type="CDD" id="cd00156">
    <property type="entry name" value="REC"/>
    <property type="match status" value="1"/>
</dbReference>
<evidence type="ECO:0000313" key="11">
    <source>
        <dbReference type="EMBL" id="BDI18142.1"/>
    </source>
</evidence>
<accession>A0ABM7Z510</accession>
<dbReference type="PRINTS" id="PR00344">
    <property type="entry name" value="BCTRLSENSOR"/>
</dbReference>
<dbReference type="InterPro" id="IPR001789">
    <property type="entry name" value="Sig_transdc_resp-reg_receiver"/>
</dbReference>
<evidence type="ECO:0000256" key="7">
    <source>
        <dbReference type="PROSITE-ProRule" id="PRU00169"/>
    </source>
</evidence>
<dbReference type="InterPro" id="IPR036890">
    <property type="entry name" value="HATPase_C_sf"/>
</dbReference>
<evidence type="ECO:0000256" key="4">
    <source>
        <dbReference type="ARBA" id="ARBA00022679"/>
    </source>
</evidence>
<dbReference type="InterPro" id="IPR004358">
    <property type="entry name" value="Sig_transdc_His_kin-like_C"/>
</dbReference>
<dbReference type="InterPro" id="IPR003661">
    <property type="entry name" value="HisK_dim/P_dom"/>
</dbReference>
<dbReference type="SUPFAM" id="SSF52172">
    <property type="entry name" value="CheY-like"/>
    <property type="match status" value="1"/>
</dbReference>
<dbReference type="RefSeq" id="WP_251955852.1">
    <property type="nucleotide sequence ID" value="NZ_AP025732.1"/>
</dbReference>
<evidence type="ECO:0000256" key="6">
    <source>
        <dbReference type="ARBA" id="ARBA00023012"/>
    </source>
</evidence>
<evidence type="ECO:0000256" key="5">
    <source>
        <dbReference type="ARBA" id="ARBA00022777"/>
    </source>
</evidence>
<dbReference type="SMART" id="SM00387">
    <property type="entry name" value="HATPase_c"/>
    <property type="match status" value="1"/>
</dbReference>
<dbReference type="EMBL" id="AP025732">
    <property type="protein sequence ID" value="BDI18142.1"/>
    <property type="molecule type" value="Genomic_DNA"/>
</dbReference>
<dbReference type="EC" id="2.7.13.3" evidence="2"/>
<dbReference type="InterPro" id="IPR005467">
    <property type="entry name" value="His_kinase_dom"/>
</dbReference>
<keyword evidence="3 7" id="KW-0597">Phosphoprotein</keyword>
<dbReference type="Pfam" id="PF00072">
    <property type="entry name" value="Response_reg"/>
    <property type="match status" value="1"/>
</dbReference>
<reference evidence="11" key="1">
    <citation type="submission" date="2022-04" db="EMBL/GenBank/DDBJ databases">
        <title>Complete genome sequence of a cyanobacterium, Nostoc sp. SO-36, isolated in Antarctica.</title>
        <authorList>
            <person name="Kanesaki Y."/>
            <person name="Effendi D."/>
            <person name="Sakamoto T."/>
            <person name="Ohtani S."/>
            <person name="Awai K."/>
        </authorList>
    </citation>
    <scope>NUCLEOTIDE SEQUENCE</scope>
    <source>
        <strain evidence="11">SO-36</strain>
    </source>
</reference>
<protein>
    <recommendedName>
        <fullName evidence="2">histidine kinase</fullName>
        <ecNumber evidence="2">2.7.13.3</ecNumber>
    </recommendedName>
</protein>
<keyword evidence="12" id="KW-1185">Reference proteome</keyword>
<dbReference type="Gene3D" id="3.40.50.2300">
    <property type="match status" value="1"/>
</dbReference>
<dbReference type="Proteomes" id="UP001055453">
    <property type="component" value="Chromosome"/>
</dbReference>
<dbReference type="Pfam" id="PF02518">
    <property type="entry name" value="HATPase_c"/>
    <property type="match status" value="1"/>
</dbReference>
<evidence type="ECO:0000256" key="8">
    <source>
        <dbReference type="SAM" id="Coils"/>
    </source>
</evidence>
<feature type="domain" description="Histidine kinase" evidence="9">
    <location>
        <begin position="260"/>
        <end position="487"/>
    </location>
</feature>
<feature type="domain" description="Response regulatory" evidence="10">
    <location>
        <begin position="511"/>
        <end position="624"/>
    </location>
</feature>
<keyword evidence="5" id="KW-0418">Kinase</keyword>
<evidence type="ECO:0000259" key="9">
    <source>
        <dbReference type="PROSITE" id="PS50109"/>
    </source>
</evidence>
<comment type="catalytic activity">
    <reaction evidence="1">
        <text>ATP + protein L-histidine = ADP + protein N-phospho-L-histidine.</text>
        <dbReference type="EC" id="2.7.13.3"/>
    </reaction>
</comment>
<evidence type="ECO:0000256" key="2">
    <source>
        <dbReference type="ARBA" id="ARBA00012438"/>
    </source>
</evidence>
<dbReference type="PROSITE" id="PS50109">
    <property type="entry name" value="HIS_KIN"/>
    <property type="match status" value="1"/>
</dbReference>
<dbReference type="InterPro" id="IPR036097">
    <property type="entry name" value="HisK_dim/P_sf"/>
</dbReference>
<dbReference type="SMART" id="SM00448">
    <property type="entry name" value="REC"/>
    <property type="match status" value="1"/>
</dbReference>